<dbReference type="CDD" id="cd01898">
    <property type="entry name" value="Obg"/>
    <property type="match status" value="1"/>
</dbReference>
<keyword evidence="3 8" id="KW-0479">Metal-binding</keyword>
<evidence type="ECO:0000256" key="7">
    <source>
        <dbReference type="ARBA" id="ARBA00023134"/>
    </source>
</evidence>
<dbReference type="FunFam" id="2.70.210.12:FF:000001">
    <property type="entry name" value="GTPase Obg"/>
    <property type="match status" value="1"/>
</dbReference>
<keyword evidence="4 8" id="KW-0547">Nucleotide-binding</keyword>
<name>A0A2P7TZY2_9NEIS</name>
<keyword evidence="12" id="KW-1185">Reference proteome</keyword>
<feature type="binding site" evidence="8">
    <location>
        <begin position="191"/>
        <end position="195"/>
    </location>
    <ligand>
        <name>GTP</name>
        <dbReference type="ChEBI" id="CHEBI:37565"/>
    </ligand>
</feature>
<dbReference type="GO" id="GO:0000287">
    <property type="term" value="F:magnesium ion binding"/>
    <property type="evidence" value="ECO:0007669"/>
    <property type="project" value="InterPro"/>
</dbReference>
<feature type="binding site" evidence="8">
    <location>
        <begin position="284"/>
        <end position="287"/>
    </location>
    <ligand>
        <name>GTP</name>
        <dbReference type="ChEBI" id="CHEBI:37565"/>
    </ligand>
</feature>
<dbReference type="PROSITE" id="PS51710">
    <property type="entry name" value="G_OBG"/>
    <property type="match status" value="1"/>
</dbReference>
<dbReference type="InterPro" id="IPR027417">
    <property type="entry name" value="P-loop_NTPase"/>
</dbReference>
<evidence type="ECO:0000256" key="1">
    <source>
        <dbReference type="ARBA" id="ARBA00007699"/>
    </source>
</evidence>
<dbReference type="GO" id="GO:0005737">
    <property type="term" value="C:cytoplasm"/>
    <property type="evidence" value="ECO:0007669"/>
    <property type="project" value="UniProtKB-SubCell"/>
</dbReference>
<feature type="binding site" evidence="8">
    <location>
        <position position="193"/>
    </location>
    <ligand>
        <name>Mg(2+)</name>
        <dbReference type="ChEBI" id="CHEBI:18420"/>
    </ligand>
</feature>
<dbReference type="SUPFAM" id="SSF52540">
    <property type="entry name" value="P-loop containing nucleoside triphosphate hydrolases"/>
    <property type="match status" value="1"/>
</dbReference>
<dbReference type="NCBIfam" id="TIGR02729">
    <property type="entry name" value="Obg_CgtA"/>
    <property type="match status" value="1"/>
</dbReference>
<keyword evidence="7 8" id="KW-0342">GTP-binding</keyword>
<dbReference type="GO" id="GO:0042254">
    <property type="term" value="P:ribosome biogenesis"/>
    <property type="evidence" value="ECO:0007669"/>
    <property type="project" value="UniProtKB-UniRule"/>
</dbReference>
<sequence>MKFIDEAKIEVVAGKGGNGAASFRREKFVPRGGPDGGDGGRGGSVWAEADENLNTLVEYRFAKRYQAKNGEKGHGADRYGAGADDITLHMPVGTLIRDVDTDEIVADLTHHGQRVCLARGGKGGLGNIHFKSSVNRAPKHATPGEEGEARSLQLELKVLADVGLLGMPNAGKSTLISAVSAARPKVAGYPFTTLHPNLGVVRMDENHSFVMADIPGLIEGAAEGAGLGHRFLKHLSRTGLLLHVVDLAPFDETVNPAEEALAIVEELRKYDAALYSKPRWLVLNKLDMLNKEEAEARAAAFLEQIGWNHPAPDDRFEFDMTTPRLFKISALAHQGTQHMVHQINRYLIEKKRLAAKAVAETMKQVETDTSVFKAE</sequence>
<keyword evidence="2 8" id="KW-0963">Cytoplasm</keyword>
<dbReference type="PANTHER" id="PTHR11702">
    <property type="entry name" value="DEVELOPMENTALLY REGULATED GTP-BINDING PROTEIN-RELATED"/>
    <property type="match status" value="1"/>
</dbReference>
<dbReference type="PROSITE" id="PS00905">
    <property type="entry name" value="GTP1_OBG"/>
    <property type="match status" value="1"/>
</dbReference>
<dbReference type="RefSeq" id="WP_106741690.1">
    <property type="nucleotide sequence ID" value="NZ_PXYY01000039.1"/>
</dbReference>
<feature type="domain" description="Obg" evidence="10">
    <location>
        <begin position="1"/>
        <end position="159"/>
    </location>
</feature>
<feature type="binding site" evidence="8">
    <location>
        <begin position="213"/>
        <end position="216"/>
    </location>
    <ligand>
        <name>GTP</name>
        <dbReference type="ChEBI" id="CHEBI:37565"/>
    </ligand>
</feature>
<dbReference type="PROSITE" id="PS51883">
    <property type="entry name" value="OBG"/>
    <property type="match status" value="1"/>
</dbReference>
<dbReference type="GO" id="GO:0005525">
    <property type="term" value="F:GTP binding"/>
    <property type="evidence" value="ECO:0007669"/>
    <property type="project" value="UniProtKB-UniRule"/>
</dbReference>
<dbReference type="SUPFAM" id="SSF82051">
    <property type="entry name" value="Obg GTP-binding protein N-terminal domain"/>
    <property type="match status" value="1"/>
</dbReference>
<feature type="binding site" evidence="8">
    <location>
        <begin position="166"/>
        <end position="173"/>
    </location>
    <ligand>
        <name>GTP</name>
        <dbReference type="ChEBI" id="CHEBI:37565"/>
    </ligand>
</feature>
<evidence type="ECO:0000256" key="5">
    <source>
        <dbReference type="ARBA" id="ARBA00022801"/>
    </source>
</evidence>
<dbReference type="InterPro" id="IPR006074">
    <property type="entry name" value="GTP1-OBG_CS"/>
</dbReference>
<comment type="function">
    <text evidence="8">An essential GTPase which binds GTP, GDP and possibly (p)ppGpp with moderate affinity, with high nucleotide exchange rates and a fairly low GTP hydrolysis rate. Plays a role in control of the cell cycle, stress response, ribosome biogenesis and in those bacteria that undergo differentiation, in morphogenesis control.</text>
</comment>
<dbReference type="InterPro" id="IPR036726">
    <property type="entry name" value="GTP1_OBG_dom_sf"/>
</dbReference>
<dbReference type="Pfam" id="PF01018">
    <property type="entry name" value="GTP1_OBG"/>
    <property type="match status" value="1"/>
</dbReference>
<evidence type="ECO:0000259" key="9">
    <source>
        <dbReference type="PROSITE" id="PS51710"/>
    </source>
</evidence>
<evidence type="ECO:0000256" key="2">
    <source>
        <dbReference type="ARBA" id="ARBA00022490"/>
    </source>
</evidence>
<dbReference type="InterPro" id="IPR006073">
    <property type="entry name" value="GTP-bd"/>
</dbReference>
<dbReference type="EMBL" id="PXYY01000039">
    <property type="protein sequence ID" value="PSJ80255.1"/>
    <property type="molecule type" value="Genomic_DNA"/>
</dbReference>
<dbReference type="HAMAP" id="MF_01454">
    <property type="entry name" value="GTPase_Obg"/>
    <property type="match status" value="1"/>
</dbReference>
<evidence type="ECO:0000256" key="6">
    <source>
        <dbReference type="ARBA" id="ARBA00022842"/>
    </source>
</evidence>
<dbReference type="InterPro" id="IPR014100">
    <property type="entry name" value="GTP-bd_Obg/CgtA"/>
</dbReference>
<gene>
    <name evidence="8" type="primary">obg</name>
    <name evidence="11" type="ORF">C7N83_07320</name>
</gene>
<dbReference type="PIRSF" id="PIRSF002401">
    <property type="entry name" value="GTP_bd_Obg/CgtA"/>
    <property type="match status" value="1"/>
</dbReference>
<dbReference type="AlphaFoldDB" id="A0A2P7TZY2"/>
<dbReference type="Gene3D" id="3.40.50.300">
    <property type="entry name" value="P-loop containing nucleotide triphosphate hydrolases"/>
    <property type="match status" value="1"/>
</dbReference>
<dbReference type="InterPro" id="IPR045086">
    <property type="entry name" value="OBG_GTPase"/>
</dbReference>
<organism evidence="11 12">
    <name type="scientific">Neisseria iguanae</name>
    <dbReference type="NCBI Taxonomy" id="90242"/>
    <lineage>
        <taxon>Bacteria</taxon>
        <taxon>Pseudomonadati</taxon>
        <taxon>Pseudomonadota</taxon>
        <taxon>Betaproteobacteria</taxon>
        <taxon>Neisseriales</taxon>
        <taxon>Neisseriaceae</taxon>
        <taxon>Neisseria</taxon>
    </lineage>
</organism>
<dbReference type="PRINTS" id="PR00326">
    <property type="entry name" value="GTP1OBG"/>
</dbReference>
<accession>A0A2P7TZY2</accession>
<dbReference type="GO" id="GO:0003924">
    <property type="term" value="F:GTPase activity"/>
    <property type="evidence" value="ECO:0007669"/>
    <property type="project" value="UniProtKB-UniRule"/>
</dbReference>
<dbReference type="InterPro" id="IPR031167">
    <property type="entry name" value="G_OBG"/>
</dbReference>
<dbReference type="PANTHER" id="PTHR11702:SF31">
    <property type="entry name" value="MITOCHONDRIAL RIBOSOME-ASSOCIATED GTPASE 2"/>
    <property type="match status" value="1"/>
</dbReference>
<dbReference type="NCBIfam" id="NF008956">
    <property type="entry name" value="PRK12299.1"/>
    <property type="match status" value="1"/>
</dbReference>
<evidence type="ECO:0000256" key="3">
    <source>
        <dbReference type="ARBA" id="ARBA00022723"/>
    </source>
</evidence>
<comment type="cofactor">
    <cofactor evidence="8">
        <name>Mg(2+)</name>
        <dbReference type="ChEBI" id="CHEBI:18420"/>
    </cofactor>
</comment>
<evidence type="ECO:0000256" key="8">
    <source>
        <dbReference type="HAMAP-Rule" id="MF_01454"/>
    </source>
</evidence>
<comment type="similarity">
    <text evidence="1 8">Belongs to the TRAFAC class OBG-HflX-like GTPase superfamily. OBG GTPase family.</text>
</comment>
<feature type="binding site" evidence="8">
    <location>
        <begin position="329"/>
        <end position="331"/>
    </location>
    <ligand>
        <name>GTP</name>
        <dbReference type="ChEBI" id="CHEBI:37565"/>
    </ligand>
</feature>
<keyword evidence="5 8" id="KW-0378">Hydrolase</keyword>
<evidence type="ECO:0000313" key="12">
    <source>
        <dbReference type="Proteomes" id="UP000241868"/>
    </source>
</evidence>
<keyword evidence="6 8" id="KW-0460">Magnesium</keyword>
<feature type="binding site" evidence="8">
    <location>
        <position position="173"/>
    </location>
    <ligand>
        <name>Mg(2+)</name>
        <dbReference type="ChEBI" id="CHEBI:18420"/>
    </ligand>
</feature>
<evidence type="ECO:0000256" key="4">
    <source>
        <dbReference type="ARBA" id="ARBA00022741"/>
    </source>
</evidence>
<dbReference type="Gene3D" id="2.70.210.12">
    <property type="entry name" value="GTP1/OBG domain"/>
    <property type="match status" value="1"/>
</dbReference>
<protein>
    <recommendedName>
        <fullName evidence="8">GTPase Obg</fullName>
        <ecNumber evidence="8">3.6.5.-</ecNumber>
    </recommendedName>
    <alternativeName>
        <fullName evidence="8">GTP-binding protein Obg</fullName>
    </alternativeName>
</protein>
<reference evidence="11 12" key="1">
    <citation type="submission" date="2018-03" db="EMBL/GenBank/DDBJ databases">
        <title>Neisseria weixii sp. nov., isolated from the intestinal contents of Tibetan Plateau pika (Ochotona curzoniae) in Yushu, Qinghai Province, China.</title>
        <authorList>
            <person name="Gui Z."/>
        </authorList>
    </citation>
    <scope>NUCLEOTIDE SEQUENCE [LARGE SCALE GENOMIC DNA]</scope>
    <source>
        <strain evidence="11 12">ATCC 51483</strain>
    </source>
</reference>
<comment type="caution">
    <text evidence="11">The sequence shown here is derived from an EMBL/GenBank/DDBJ whole genome shotgun (WGS) entry which is preliminary data.</text>
</comment>
<dbReference type="EC" id="3.6.5.-" evidence="8"/>
<dbReference type="GO" id="GO:0043022">
    <property type="term" value="F:ribosome binding"/>
    <property type="evidence" value="ECO:0007669"/>
    <property type="project" value="UniProtKB-ARBA"/>
</dbReference>
<dbReference type="NCBIfam" id="NF008955">
    <property type="entry name" value="PRK12297.1"/>
    <property type="match status" value="1"/>
</dbReference>
<feature type="domain" description="OBG-type G" evidence="9">
    <location>
        <begin position="160"/>
        <end position="348"/>
    </location>
</feature>
<comment type="subunit">
    <text evidence="8">Monomer.</text>
</comment>
<comment type="subcellular location">
    <subcellularLocation>
        <location evidence="8">Cytoplasm</location>
    </subcellularLocation>
</comment>
<dbReference type="InterPro" id="IPR006169">
    <property type="entry name" value="GTP1_OBG_dom"/>
</dbReference>
<proteinExistence type="inferred from homology"/>
<dbReference type="OrthoDB" id="9807318at2"/>
<dbReference type="Proteomes" id="UP000241868">
    <property type="component" value="Unassembled WGS sequence"/>
</dbReference>
<evidence type="ECO:0000259" key="10">
    <source>
        <dbReference type="PROSITE" id="PS51883"/>
    </source>
</evidence>
<dbReference type="Pfam" id="PF01926">
    <property type="entry name" value="MMR_HSR1"/>
    <property type="match status" value="1"/>
</dbReference>
<evidence type="ECO:0000313" key="11">
    <source>
        <dbReference type="EMBL" id="PSJ80255.1"/>
    </source>
</evidence>